<comment type="caution">
    <text evidence="2">The sequence shown here is derived from an EMBL/GenBank/DDBJ whole genome shotgun (WGS) entry which is preliminary data.</text>
</comment>
<protein>
    <submittedName>
        <fullName evidence="2">Uncharacterized protein</fullName>
    </submittedName>
</protein>
<feature type="compositionally biased region" description="Basic residues" evidence="1">
    <location>
        <begin position="1"/>
        <end position="13"/>
    </location>
</feature>
<organism evidence="2 3">
    <name type="scientific">Dipteronia dyeriana</name>
    <dbReference type="NCBI Taxonomy" id="168575"/>
    <lineage>
        <taxon>Eukaryota</taxon>
        <taxon>Viridiplantae</taxon>
        <taxon>Streptophyta</taxon>
        <taxon>Embryophyta</taxon>
        <taxon>Tracheophyta</taxon>
        <taxon>Spermatophyta</taxon>
        <taxon>Magnoliopsida</taxon>
        <taxon>eudicotyledons</taxon>
        <taxon>Gunneridae</taxon>
        <taxon>Pentapetalae</taxon>
        <taxon>rosids</taxon>
        <taxon>malvids</taxon>
        <taxon>Sapindales</taxon>
        <taxon>Sapindaceae</taxon>
        <taxon>Hippocastanoideae</taxon>
        <taxon>Acereae</taxon>
        <taxon>Dipteronia</taxon>
    </lineage>
</organism>
<reference evidence="2" key="1">
    <citation type="journal article" date="2023" name="Plant J.">
        <title>Genome sequences and population genomics provide insights into the demographic history, inbreeding, and mutation load of two 'living fossil' tree species of Dipteronia.</title>
        <authorList>
            <person name="Feng Y."/>
            <person name="Comes H.P."/>
            <person name="Chen J."/>
            <person name="Zhu S."/>
            <person name="Lu R."/>
            <person name="Zhang X."/>
            <person name="Li P."/>
            <person name="Qiu J."/>
            <person name="Olsen K.M."/>
            <person name="Qiu Y."/>
        </authorList>
    </citation>
    <scope>NUCLEOTIDE SEQUENCE</scope>
    <source>
        <strain evidence="2">KIB01</strain>
    </source>
</reference>
<feature type="region of interest" description="Disordered" evidence="1">
    <location>
        <begin position="1"/>
        <end position="22"/>
    </location>
</feature>
<keyword evidence="3" id="KW-1185">Reference proteome</keyword>
<dbReference type="Proteomes" id="UP001280121">
    <property type="component" value="Unassembled WGS sequence"/>
</dbReference>
<name>A0AAD9U6Y5_9ROSI</name>
<evidence type="ECO:0000313" key="2">
    <source>
        <dbReference type="EMBL" id="KAK2648703.1"/>
    </source>
</evidence>
<gene>
    <name evidence="2" type="ORF">Ddye_016192</name>
</gene>
<evidence type="ECO:0000313" key="3">
    <source>
        <dbReference type="Proteomes" id="UP001280121"/>
    </source>
</evidence>
<dbReference type="EMBL" id="JANJYI010000005">
    <property type="protein sequence ID" value="KAK2648703.1"/>
    <property type="molecule type" value="Genomic_DNA"/>
</dbReference>
<sequence length="116" mass="12895">MKRIGSKKIHSVKSHGMLTRQSKARTLKLNHDFGKENIAPEMKKASWNLKDEIAKVIKAKVALGSDVQGREKDIVEEIVRIIKLILLVSRKGFYRAIRINSNACKKGSGNGGNVLS</sequence>
<accession>A0AAD9U6Y5</accession>
<evidence type="ECO:0000256" key="1">
    <source>
        <dbReference type="SAM" id="MobiDB-lite"/>
    </source>
</evidence>
<dbReference type="AlphaFoldDB" id="A0AAD9U6Y5"/>
<proteinExistence type="predicted"/>